<accession>A0A1E7Z185</accession>
<sequence length="117" mass="13369">MDRTESRLAEGSDISQAFVEDGEGRVFFTANGIKFWWPKIRHAGVDPRTIKTKAELQYAVRRVAVTAFRETAEESEKDLLKRGFMSPMDRAALRCLTASPDEFEQAVKAYERIKDPK</sequence>
<gene>
    <name evidence="1" type="ORF">BAE27_06260</name>
    <name evidence="2" type="ORF">BAE30_01845</name>
</gene>
<evidence type="ECO:0000313" key="2">
    <source>
        <dbReference type="EMBL" id="OFC62484.1"/>
    </source>
</evidence>
<dbReference type="EMBL" id="LZYE01000162">
    <property type="protein sequence ID" value="OFC36378.1"/>
    <property type="molecule type" value="Genomic_DNA"/>
</dbReference>
<organism evidence="2 4">
    <name type="scientific">Acidithiobacillus caldus</name>
    <dbReference type="NCBI Taxonomy" id="33059"/>
    <lineage>
        <taxon>Bacteria</taxon>
        <taxon>Pseudomonadati</taxon>
        <taxon>Pseudomonadota</taxon>
        <taxon>Acidithiobacillia</taxon>
        <taxon>Acidithiobacillales</taxon>
        <taxon>Acidithiobacillaceae</taxon>
        <taxon>Acidithiobacillus</taxon>
    </lineage>
</organism>
<dbReference type="AlphaFoldDB" id="A0A1E7Z185"/>
<reference evidence="3 4" key="1">
    <citation type="submission" date="2016-06" db="EMBL/GenBank/DDBJ databases">
        <title>Gene turnover analysis identifies the evolutionary adaptation of the extremophile Acidithiobacillus caldus.</title>
        <authorList>
            <person name="Zhang X."/>
        </authorList>
    </citation>
    <scope>NUCLEOTIDE SEQUENCE [LARGE SCALE GENOMIC DNA]</scope>
    <source>
        <strain evidence="1 3">DX</strain>
        <strain evidence="2 4">S1</strain>
    </source>
</reference>
<name>A0A1E7Z185_9PROT</name>
<evidence type="ECO:0000313" key="4">
    <source>
        <dbReference type="Proteomes" id="UP000175707"/>
    </source>
</evidence>
<proteinExistence type="predicted"/>
<evidence type="ECO:0000313" key="3">
    <source>
        <dbReference type="Proteomes" id="UP000175616"/>
    </source>
</evidence>
<evidence type="ECO:0000313" key="1">
    <source>
        <dbReference type="EMBL" id="OFC36378.1"/>
    </source>
</evidence>
<dbReference type="RefSeq" id="WP_014003263.1">
    <property type="nucleotide sequence ID" value="NZ_LZYE01000162.1"/>
</dbReference>
<protein>
    <submittedName>
        <fullName evidence="2">Uncharacterized protein</fullName>
    </submittedName>
</protein>
<dbReference type="Proteomes" id="UP000175707">
    <property type="component" value="Unassembled WGS sequence"/>
</dbReference>
<dbReference type="GeneID" id="92932031"/>
<dbReference type="Proteomes" id="UP000175616">
    <property type="component" value="Unassembled WGS sequence"/>
</dbReference>
<comment type="caution">
    <text evidence="2">The sequence shown here is derived from an EMBL/GenBank/DDBJ whole genome shotgun (WGS) entry which is preliminary data.</text>
</comment>
<dbReference type="EMBL" id="LZYH01000228">
    <property type="protein sequence ID" value="OFC62484.1"/>
    <property type="molecule type" value="Genomic_DNA"/>
</dbReference>